<dbReference type="Proteomes" id="UP001153365">
    <property type="component" value="Unassembled WGS sequence"/>
</dbReference>
<dbReference type="EMBL" id="CALTRL010006080">
    <property type="protein sequence ID" value="CAH7689510.1"/>
    <property type="molecule type" value="Genomic_DNA"/>
</dbReference>
<dbReference type="InterPro" id="IPR004698">
    <property type="entry name" value="Zn/Fe_permease_fun/pln"/>
</dbReference>
<protein>
    <submittedName>
        <fullName evidence="10">Zinc/iron permease</fullName>
    </submittedName>
</protein>
<feature type="transmembrane region" description="Helical" evidence="8">
    <location>
        <begin position="281"/>
        <end position="303"/>
    </location>
</feature>
<comment type="caution">
    <text evidence="8">Lacks conserved residue(s) required for the propagation of feature annotation.</text>
</comment>
<organism evidence="10 11">
    <name type="scientific">Phakopsora pachyrhizi</name>
    <name type="common">Asian soybean rust disease fungus</name>
    <dbReference type="NCBI Taxonomy" id="170000"/>
    <lineage>
        <taxon>Eukaryota</taxon>
        <taxon>Fungi</taxon>
        <taxon>Dikarya</taxon>
        <taxon>Basidiomycota</taxon>
        <taxon>Pucciniomycotina</taxon>
        <taxon>Pucciniomycetes</taxon>
        <taxon>Pucciniales</taxon>
        <taxon>Phakopsoraceae</taxon>
        <taxon>Phakopsora</taxon>
    </lineage>
</organism>
<evidence type="ECO:0000256" key="3">
    <source>
        <dbReference type="ARBA" id="ARBA00022448"/>
    </source>
</evidence>
<keyword evidence="5 8" id="KW-1133">Transmembrane helix</keyword>
<proteinExistence type="inferred from homology"/>
<keyword evidence="7 8" id="KW-0472">Membrane</keyword>
<dbReference type="GO" id="GO:0005886">
    <property type="term" value="C:plasma membrane"/>
    <property type="evidence" value="ECO:0007669"/>
    <property type="project" value="TreeGrafter"/>
</dbReference>
<evidence type="ECO:0000256" key="1">
    <source>
        <dbReference type="ARBA" id="ARBA00004141"/>
    </source>
</evidence>
<gene>
    <name evidence="10" type="ORF">PPACK8108_LOCUS24597</name>
</gene>
<sequence length="336" mass="36140">MDQEECSAIFVIFLTSAFGALFPILTRKSKKCNIPAGMYDFAKYFGSGVIIATAFIHLLVPAHESLSSPCLSEGWHTYPWAEAIAMSSVFAICIIELVAYRAGKARFTKLGMKYNSHGIEAASDDPHKDHGHTMGGGFNFTVPPPAPPSECQVSNSGKTRIEDEEDSDSEQVDVGAQLIGVAVLELGVVLHSAVIGLTLAVDSQFKTLFAVVIFHQTFEGLGLGSRLSQLKMIKKYNWLPVSAGITYSLVTPMGLAVGLAIRNTYNPNSAKALIVSGCLDSFSAGVLMYTGLVELLAHDFVFNERMLLKSSNGKLAFNFGSVLCGAVLMAILGRWS</sequence>
<comment type="caution">
    <text evidence="10">The sequence shown here is derived from an EMBL/GenBank/DDBJ whole genome shotgun (WGS) entry which is preliminary data.</text>
</comment>
<feature type="transmembrane region" description="Helical" evidence="8">
    <location>
        <begin position="178"/>
        <end position="201"/>
    </location>
</feature>
<evidence type="ECO:0000313" key="11">
    <source>
        <dbReference type="Proteomes" id="UP001153365"/>
    </source>
</evidence>
<keyword evidence="6 8" id="KW-0406">Ion transport</keyword>
<dbReference type="Pfam" id="PF02535">
    <property type="entry name" value="Zip"/>
    <property type="match status" value="1"/>
</dbReference>
<feature type="region of interest" description="Disordered" evidence="9">
    <location>
        <begin position="147"/>
        <end position="170"/>
    </location>
</feature>
<dbReference type="AlphaFoldDB" id="A0AAV0BS64"/>
<name>A0AAV0BS64_PHAPC</name>
<evidence type="ECO:0000256" key="7">
    <source>
        <dbReference type="ARBA" id="ARBA00023136"/>
    </source>
</evidence>
<evidence type="ECO:0000256" key="8">
    <source>
        <dbReference type="RuleBase" id="RU362088"/>
    </source>
</evidence>
<evidence type="ECO:0000313" key="10">
    <source>
        <dbReference type="EMBL" id="CAH7689510.1"/>
    </source>
</evidence>
<reference evidence="10" key="1">
    <citation type="submission" date="2022-06" db="EMBL/GenBank/DDBJ databases">
        <authorList>
            <consortium name="SYNGENTA / RWTH Aachen University"/>
        </authorList>
    </citation>
    <scope>NUCLEOTIDE SEQUENCE</scope>
</reference>
<evidence type="ECO:0000256" key="4">
    <source>
        <dbReference type="ARBA" id="ARBA00022692"/>
    </source>
</evidence>
<keyword evidence="11" id="KW-1185">Reference proteome</keyword>
<dbReference type="GO" id="GO:0005385">
    <property type="term" value="F:zinc ion transmembrane transporter activity"/>
    <property type="evidence" value="ECO:0007669"/>
    <property type="project" value="InterPro"/>
</dbReference>
<evidence type="ECO:0000256" key="9">
    <source>
        <dbReference type="SAM" id="MobiDB-lite"/>
    </source>
</evidence>
<dbReference type="InterPro" id="IPR003689">
    <property type="entry name" value="ZIP"/>
</dbReference>
<dbReference type="PANTHER" id="PTHR11040">
    <property type="entry name" value="ZINC/IRON TRANSPORTER"/>
    <property type="match status" value="1"/>
</dbReference>
<keyword evidence="3 8" id="KW-0813">Transport</keyword>
<feature type="transmembrane region" description="Helical" evidence="8">
    <location>
        <begin position="315"/>
        <end position="335"/>
    </location>
</feature>
<comment type="subcellular location">
    <subcellularLocation>
        <location evidence="1 8">Membrane</location>
        <topology evidence="1 8">Multi-pass membrane protein</topology>
    </subcellularLocation>
</comment>
<feature type="transmembrane region" description="Helical" evidence="8">
    <location>
        <begin position="236"/>
        <end position="261"/>
    </location>
</feature>
<dbReference type="PANTHER" id="PTHR11040:SF32">
    <property type="entry name" value="ZINC-REGULATED TRANSPORTER 1"/>
    <property type="match status" value="1"/>
</dbReference>
<dbReference type="NCBIfam" id="TIGR00820">
    <property type="entry name" value="zip"/>
    <property type="match status" value="1"/>
</dbReference>
<comment type="similarity">
    <text evidence="2 8">Belongs to the ZIP transporter (TC 2.A.5) family.</text>
</comment>
<feature type="transmembrane region" description="Helical" evidence="8">
    <location>
        <begin position="80"/>
        <end position="100"/>
    </location>
</feature>
<evidence type="ECO:0000256" key="6">
    <source>
        <dbReference type="ARBA" id="ARBA00023065"/>
    </source>
</evidence>
<feature type="transmembrane region" description="Helical" evidence="8">
    <location>
        <begin position="41"/>
        <end position="60"/>
    </location>
</feature>
<keyword evidence="4 8" id="KW-0812">Transmembrane</keyword>
<accession>A0AAV0BS64</accession>
<evidence type="ECO:0000256" key="5">
    <source>
        <dbReference type="ARBA" id="ARBA00022989"/>
    </source>
</evidence>
<evidence type="ECO:0000256" key="2">
    <source>
        <dbReference type="ARBA" id="ARBA00006939"/>
    </source>
</evidence>
<feature type="transmembrane region" description="Helical" evidence="8">
    <location>
        <begin position="6"/>
        <end position="25"/>
    </location>
</feature>